<name>A0AA86W2B5_9FABA</name>
<dbReference type="Gramene" id="rna-AYBTSS11_LOCUS29341">
    <property type="protein sequence ID" value="CAJ1977190.1"/>
    <property type="gene ID" value="gene-AYBTSS11_LOCUS29341"/>
</dbReference>
<dbReference type="Proteomes" id="UP001189624">
    <property type="component" value="Chromosome 10"/>
</dbReference>
<evidence type="ECO:0000256" key="1">
    <source>
        <dbReference type="SAM" id="MobiDB-lite"/>
    </source>
</evidence>
<feature type="compositionally biased region" description="Basic and acidic residues" evidence="1">
    <location>
        <begin position="75"/>
        <end position="87"/>
    </location>
</feature>
<accession>A0AA86W2B5</accession>
<feature type="region of interest" description="Disordered" evidence="1">
    <location>
        <begin position="75"/>
        <end position="100"/>
    </location>
</feature>
<proteinExistence type="predicted"/>
<sequence length="100" mass="11643">MGENWKTVLQKSDDDIYQFLPLQVLMLKNPHALTIVLNIDAKTPAGVSSFACTLVLDQGCQRLFQWKHQQQHQNHQERFKILGERNKRDKSRASLRAQRS</sequence>
<gene>
    <name evidence="2" type="ORF">AYBTSS11_LOCUS29341</name>
</gene>
<evidence type="ECO:0000313" key="2">
    <source>
        <dbReference type="EMBL" id="CAJ1977190.1"/>
    </source>
</evidence>
<protein>
    <submittedName>
        <fullName evidence="2">Uncharacterized protein</fullName>
    </submittedName>
</protein>
<keyword evidence="3" id="KW-1185">Reference proteome</keyword>
<evidence type="ECO:0000313" key="3">
    <source>
        <dbReference type="Proteomes" id="UP001189624"/>
    </source>
</evidence>
<reference evidence="2" key="1">
    <citation type="submission" date="2023-10" db="EMBL/GenBank/DDBJ databases">
        <authorList>
            <person name="Domelevo Entfellner J.-B."/>
        </authorList>
    </citation>
    <scope>NUCLEOTIDE SEQUENCE</scope>
</reference>
<organism evidence="2 3">
    <name type="scientific">Sphenostylis stenocarpa</name>
    <dbReference type="NCBI Taxonomy" id="92480"/>
    <lineage>
        <taxon>Eukaryota</taxon>
        <taxon>Viridiplantae</taxon>
        <taxon>Streptophyta</taxon>
        <taxon>Embryophyta</taxon>
        <taxon>Tracheophyta</taxon>
        <taxon>Spermatophyta</taxon>
        <taxon>Magnoliopsida</taxon>
        <taxon>eudicotyledons</taxon>
        <taxon>Gunneridae</taxon>
        <taxon>Pentapetalae</taxon>
        <taxon>rosids</taxon>
        <taxon>fabids</taxon>
        <taxon>Fabales</taxon>
        <taxon>Fabaceae</taxon>
        <taxon>Papilionoideae</taxon>
        <taxon>50 kb inversion clade</taxon>
        <taxon>NPAAA clade</taxon>
        <taxon>indigoferoid/millettioid clade</taxon>
        <taxon>Phaseoleae</taxon>
        <taxon>Sphenostylis</taxon>
    </lineage>
</organism>
<dbReference type="AlphaFoldDB" id="A0AA86W2B5"/>
<dbReference type="EMBL" id="OY731407">
    <property type="protein sequence ID" value="CAJ1977190.1"/>
    <property type="molecule type" value="Genomic_DNA"/>
</dbReference>